<evidence type="ECO:0000256" key="1">
    <source>
        <dbReference type="ARBA" id="ARBA00010088"/>
    </source>
</evidence>
<accession>V5XEC7</accession>
<evidence type="ECO:0000259" key="5">
    <source>
        <dbReference type="Pfam" id="PF00561"/>
    </source>
</evidence>
<dbReference type="Proteomes" id="UP000018763">
    <property type="component" value="Chromosome"/>
</dbReference>
<dbReference type="PANTHER" id="PTHR43248">
    <property type="entry name" value="2-SUCCINYL-6-HYDROXY-2,4-CYCLOHEXADIENE-1-CARBOXYLATE SYNTHASE"/>
    <property type="match status" value="1"/>
</dbReference>
<reference evidence="6 7" key="1">
    <citation type="journal article" date="2014" name="Genome Announc.">
        <title>Complete Genome Sequence of Sterol-Transforming Mycobacterium neoaurum Strain VKM Ac-1815D.</title>
        <authorList>
            <person name="Shtratnikova V.Y."/>
            <person name="Bragin E.Y."/>
            <person name="Dovbnya D.V."/>
            <person name="Pekov Y.A."/>
            <person name="Schelkunov M.I."/>
            <person name="Strizhov N."/>
            <person name="Ivashina T.V."/>
            <person name="Ashapkin V.V."/>
            <person name="Donova M.V."/>
        </authorList>
    </citation>
    <scope>NUCLEOTIDE SEQUENCE [LARGE SCALE GENOMIC DNA]</scope>
    <source>
        <strain evidence="6 7">VKM Ac-1815D</strain>
    </source>
</reference>
<evidence type="ECO:0000256" key="4">
    <source>
        <dbReference type="SAM" id="SignalP"/>
    </source>
</evidence>
<keyword evidence="3 6" id="KW-0378">Hydrolase</keyword>
<gene>
    <name evidence="6" type="ORF">D174_18140</name>
</gene>
<dbReference type="KEGG" id="mne:D174_18140"/>
<feature type="domain" description="AB hydrolase-1" evidence="5">
    <location>
        <begin position="74"/>
        <end position="461"/>
    </location>
</feature>
<dbReference type="PROSITE" id="PS51257">
    <property type="entry name" value="PROKAR_LIPOPROTEIN"/>
    <property type="match status" value="1"/>
</dbReference>
<dbReference type="AlphaFoldDB" id="V5XEC7"/>
<comment type="similarity">
    <text evidence="1">Belongs to the peptidase S33 family.</text>
</comment>
<dbReference type="MEROPS" id="S33.023"/>
<dbReference type="PANTHER" id="PTHR43248:SF29">
    <property type="entry name" value="TRIPEPTIDYL AMINOPEPTIDASE"/>
    <property type="match status" value="1"/>
</dbReference>
<dbReference type="HOGENOM" id="CLU_013364_3_1_11"/>
<dbReference type="EMBL" id="CP006936">
    <property type="protein sequence ID" value="AHC26367.1"/>
    <property type="molecule type" value="Genomic_DNA"/>
</dbReference>
<sequence length="485" mass="51275">MWLAGRLFAMLLAPLLLAGVLVVPAQAAVSWGGCAQLLGDRPVIATAQCGTVAVDGAQLAVIRVPASGERIGILMVNPGGPGASAVDTVADMGTALADTEIGRRFDLVGFDPRGIGYSTPQLRCRSDADIDAYRREPMVDYSPTGIAHTEEVYRWFGQRCLDQLGAPFLAGLGTDTAADDMDTVRAALGEEQLSYLGFSYGTALGTAYAERYPDRVRAMVLDGALDPAVGPIERNIAQLAGFQGVFDEYAADCARSPACPLGTDPAAFVSRYHALIDPLVQRPGATSDPRGLSYSDAITGTANALYSKRYWPYLTSGLLGLAHGTDAGDLLMLADNYLGRDANGRYSSQQDAFTAIRCADSRFSPDPAVWVDADRRTRAAAPFLEYGSFTGYAPRDICALWPVSSTREPHPAVSPGPGKVIVVSTTRDPATPYQAGVNLAAQLQAPLVTFEGSQHTVVFNGDACVDTSVLAFLTDLTPPPAGLRC</sequence>
<dbReference type="Gene3D" id="3.40.50.1820">
    <property type="entry name" value="alpha/beta hydrolase"/>
    <property type="match status" value="1"/>
</dbReference>
<dbReference type="SUPFAM" id="SSF53474">
    <property type="entry name" value="alpha/beta-Hydrolases"/>
    <property type="match status" value="1"/>
</dbReference>
<dbReference type="InterPro" id="IPR051601">
    <property type="entry name" value="Serine_prot/Carboxylest_S33"/>
</dbReference>
<dbReference type="GO" id="GO:0016787">
    <property type="term" value="F:hydrolase activity"/>
    <property type="evidence" value="ECO:0007669"/>
    <property type="project" value="UniProtKB-KW"/>
</dbReference>
<dbReference type="InterPro" id="IPR029058">
    <property type="entry name" value="AB_hydrolase_fold"/>
</dbReference>
<keyword evidence="2 4" id="KW-0732">Signal</keyword>
<dbReference type="Pfam" id="PF00561">
    <property type="entry name" value="Abhydrolase_1"/>
    <property type="match status" value="1"/>
</dbReference>
<evidence type="ECO:0000256" key="2">
    <source>
        <dbReference type="ARBA" id="ARBA00022729"/>
    </source>
</evidence>
<keyword evidence="7" id="KW-1185">Reference proteome</keyword>
<name>V5XEC7_MYCNE</name>
<dbReference type="eggNOG" id="COG0596">
    <property type="taxonomic scope" value="Bacteria"/>
</dbReference>
<feature type="signal peptide" evidence="4">
    <location>
        <begin position="1"/>
        <end position="27"/>
    </location>
</feature>
<proteinExistence type="inferred from homology"/>
<evidence type="ECO:0000256" key="3">
    <source>
        <dbReference type="ARBA" id="ARBA00022801"/>
    </source>
</evidence>
<dbReference type="InterPro" id="IPR000073">
    <property type="entry name" value="AB_hydrolase_1"/>
</dbReference>
<evidence type="ECO:0000313" key="7">
    <source>
        <dbReference type="Proteomes" id="UP000018763"/>
    </source>
</evidence>
<evidence type="ECO:0000313" key="6">
    <source>
        <dbReference type="EMBL" id="AHC26367.1"/>
    </source>
</evidence>
<feature type="chain" id="PRO_5004743812" evidence="4">
    <location>
        <begin position="28"/>
        <end position="485"/>
    </location>
</feature>
<organism evidence="6 7">
    <name type="scientific">Mycolicibacterium neoaurum VKM Ac-1815D</name>
    <dbReference type="NCBI Taxonomy" id="700508"/>
    <lineage>
        <taxon>Bacteria</taxon>
        <taxon>Bacillati</taxon>
        <taxon>Actinomycetota</taxon>
        <taxon>Actinomycetes</taxon>
        <taxon>Mycobacteriales</taxon>
        <taxon>Mycobacteriaceae</taxon>
        <taxon>Mycolicibacterium</taxon>
    </lineage>
</organism>
<protein>
    <submittedName>
        <fullName evidence="6">Hydrolase</fullName>
    </submittedName>
</protein>